<dbReference type="EC" id="1.11.1.5" evidence="9"/>
<sequence length="423" mass="46125">MAAPAFAQTPLSADDFLPADPAQAKIGQLLFYDKVLSGNRNISCGTCHHHDHAGTDGLSLGIGEGGMGVGPNRTIGQGKDLIRKRIPRNAPALWNIGHLDVKVLFHDGRLSVSDLYGNGFNSPAEEWLPRGLDNIVAAQALFPMTAQFEMAGNLGENDITHATQIRIDRAWPLIAERVATIPEYVDMFAQAFADVSSPRDITIVHIGNALGAFIISEWTSIDTLYDQHLRNGTPLPPPAAAGKELFFGDAGCSACHSGPLFSDRAFRALGLPAFGPGRTRRFDPIPRDVGRMGKSDRLEDAYRFKTPSLRNVAVTAPYGHNGAYPTLERMIKHHLDPLAERNAWRRRDAALPPAPHIAAIDFVIQSDTREMARQSSVLDIDIPSRTQTEIDQIIAFLETLTDPSPYDRPLGRPETVPSGLPVD</sequence>
<evidence type="ECO:0000256" key="1">
    <source>
        <dbReference type="ARBA" id="ARBA00004196"/>
    </source>
</evidence>
<dbReference type="InterPro" id="IPR004852">
    <property type="entry name" value="Di-haem_cyt_c_peroxidsae"/>
</dbReference>
<accession>A0A0U1NLT3</accession>
<proteinExistence type="predicted"/>
<organism evidence="9 10">
    <name type="scientific">Nereida ignava</name>
    <dbReference type="NCBI Taxonomy" id="282199"/>
    <lineage>
        <taxon>Bacteria</taxon>
        <taxon>Pseudomonadati</taxon>
        <taxon>Pseudomonadota</taxon>
        <taxon>Alphaproteobacteria</taxon>
        <taxon>Rhodobacterales</taxon>
        <taxon>Roseobacteraceae</taxon>
        <taxon>Nereida</taxon>
    </lineage>
</organism>
<reference evidence="9 10" key="1">
    <citation type="submission" date="2015-04" db="EMBL/GenBank/DDBJ databases">
        <authorList>
            <person name="Syromyatnikov M.Y."/>
            <person name="Popov V.N."/>
        </authorList>
    </citation>
    <scope>NUCLEOTIDE SEQUENCE [LARGE SCALE GENOMIC DNA]</scope>
    <source>
        <strain evidence="9 10">CECT 5292</strain>
    </source>
</reference>
<gene>
    <name evidence="9" type="primary">ccp_2</name>
    <name evidence="9" type="ORF">NIG5292_01745</name>
</gene>
<dbReference type="Gene3D" id="1.10.760.10">
    <property type="entry name" value="Cytochrome c-like domain"/>
    <property type="match status" value="2"/>
</dbReference>
<dbReference type="EMBL" id="CVQV01000008">
    <property type="protein sequence ID" value="CRK75691.1"/>
    <property type="molecule type" value="Genomic_DNA"/>
</dbReference>
<name>A0A0U1NLT3_9RHOB</name>
<evidence type="ECO:0000256" key="7">
    <source>
        <dbReference type="SAM" id="MobiDB-lite"/>
    </source>
</evidence>
<keyword evidence="10" id="KW-1185">Reference proteome</keyword>
<dbReference type="InterPro" id="IPR051395">
    <property type="entry name" value="Cytochrome_c_Peroxidase/MauG"/>
</dbReference>
<dbReference type="SUPFAM" id="SSF46626">
    <property type="entry name" value="Cytochrome c"/>
    <property type="match status" value="2"/>
</dbReference>
<dbReference type="STRING" id="282199.GCA_001049735_01744"/>
<evidence type="ECO:0000256" key="2">
    <source>
        <dbReference type="ARBA" id="ARBA00022617"/>
    </source>
</evidence>
<dbReference type="Pfam" id="PF03150">
    <property type="entry name" value="CCP_MauG"/>
    <property type="match status" value="1"/>
</dbReference>
<dbReference type="PROSITE" id="PS51007">
    <property type="entry name" value="CYTC"/>
    <property type="match status" value="2"/>
</dbReference>
<evidence type="ECO:0000259" key="8">
    <source>
        <dbReference type="PROSITE" id="PS51007"/>
    </source>
</evidence>
<evidence type="ECO:0000256" key="3">
    <source>
        <dbReference type="ARBA" id="ARBA00022723"/>
    </source>
</evidence>
<keyword evidence="4 9" id="KW-0560">Oxidoreductase</keyword>
<keyword evidence="2 6" id="KW-0349">Heme</keyword>
<comment type="subcellular location">
    <subcellularLocation>
        <location evidence="1">Cell envelope</location>
    </subcellularLocation>
</comment>
<feature type="domain" description="Cytochrome c" evidence="8">
    <location>
        <begin position="237"/>
        <end position="401"/>
    </location>
</feature>
<evidence type="ECO:0000256" key="5">
    <source>
        <dbReference type="ARBA" id="ARBA00023004"/>
    </source>
</evidence>
<dbReference type="GO" id="GO:0030313">
    <property type="term" value="C:cell envelope"/>
    <property type="evidence" value="ECO:0007669"/>
    <property type="project" value="UniProtKB-SubCell"/>
</dbReference>
<dbReference type="GO" id="GO:0009055">
    <property type="term" value="F:electron transfer activity"/>
    <property type="evidence" value="ECO:0007669"/>
    <property type="project" value="InterPro"/>
</dbReference>
<dbReference type="InterPro" id="IPR009056">
    <property type="entry name" value="Cyt_c-like_dom"/>
</dbReference>
<dbReference type="GO" id="GO:0020037">
    <property type="term" value="F:heme binding"/>
    <property type="evidence" value="ECO:0007669"/>
    <property type="project" value="InterPro"/>
</dbReference>
<evidence type="ECO:0000256" key="4">
    <source>
        <dbReference type="ARBA" id="ARBA00023002"/>
    </source>
</evidence>
<dbReference type="AlphaFoldDB" id="A0A0U1NLT3"/>
<dbReference type="Proteomes" id="UP000048949">
    <property type="component" value="Unassembled WGS sequence"/>
</dbReference>
<dbReference type="RefSeq" id="WP_233488201.1">
    <property type="nucleotide sequence ID" value="NZ_CVPC01000008.1"/>
</dbReference>
<evidence type="ECO:0000313" key="10">
    <source>
        <dbReference type="Proteomes" id="UP000048949"/>
    </source>
</evidence>
<dbReference type="InterPro" id="IPR036909">
    <property type="entry name" value="Cyt_c-like_dom_sf"/>
</dbReference>
<keyword evidence="9" id="KW-0575">Peroxidase</keyword>
<dbReference type="GO" id="GO:0004130">
    <property type="term" value="F:cytochrome-c peroxidase activity"/>
    <property type="evidence" value="ECO:0007669"/>
    <property type="project" value="UniProtKB-EC"/>
</dbReference>
<keyword evidence="5 6" id="KW-0408">Iron</keyword>
<dbReference type="PANTHER" id="PTHR30600">
    <property type="entry name" value="CYTOCHROME C PEROXIDASE-RELATED"/>
    <property type="match status" value="1"/>
</dbReference>
<dbReference type="GO" id="GO:0046872">
    <property type="term" value="F:metal ion binding"/>
    <property type="evidence" value="ECO:0007669"/>
    <property type="project" value="UniProtKB-KW"/>
</dbReference>
<evidence type="ECO:0000256" key="6">
    <source>
        <dbReference type="PROSITE-ProRule" id="PRU00433"/>
    </source>
</evidence>
<protein>
    <submittedName>
        <fullName evidence="9">Cytochrome c551 peroxidase</fullName>
        <ecNumber evidence="9">1.11.1.5</ecNumber>
    </submittedName>
</protein>
<feature type="domain" description="Cytochrome c" evidence="8">
    <location>
        <begin position="22"/>
        <end position="189"/>
    </location>
</feature>
<evidence type="ECO:0000313" key="9">
    <source>
        <dbReference type="EMBL" id="CRK75691.1"/>
    </source>
</evidence>
<keyword evidence="3 6" id="KW-0479">Metal-binding</keyword>
<feature type="region of interest" description="Disordered" evidence="7">
    <location>
        <begin position="404"/>
        <end position="423"/>
    </location>
</feature>